<dbReference type="PRINTS" id="PR00088">
    <property type="entry name" value="HAEMOXYGNASE"/>
</dbReference>
<dbReference type="GO" id="GO:0020037">
    <property type="term" value="F:heme binding"/>
    <property type="evidence" value="ECO:0007669"/>
    <property type="project" value="TreeGrafter"/>
</dbReference>
<sequence>MDAPNTEAEPFSARLKAATWEAHQEAEQHGFTQALLDGRLHRDGYAAMAAQHYFAYAALEEVGRSLAGDPLAGPFITAELFRLPSLERDLALLYGPDWAGRISPTPPTATYTARIRQMADDPAGYVAHHYTRYLGDISGGQFIRKIAVRTYGFGEDGGASFYDFSALGSLPRFKDGYRSRLDSLDLDEPARRRMIRETRLAYQLNTEVLADLGRRHTGGLAA</sequence>
<keyword evidence="3 5" id="KW-0408">Iron</keyword>
<evidence type="ECO:0000256" key="4">
    <source>
        <dbReference type="PIRSR" id="PIRSR000343-1"/>
    </source>
</evidence>
<keyword evidence="2 5" id="KW-0479">Metal-binding</keyword>
<dbReference type="Pfam" id="PF01126">
    <property type="entry name" value="Heme_oxygenase"/>
    <property type="match status" value="1"/>
</dbReference>
<protein>
    <submittedName>
        <fullName evidence="6">Heme oxygenase</fullName>
        <ecNumber evidence="6">1.14.14.18</ecNumber>
    </submittedName>
</protein>
<name>A0A7W8QQW5_9ACTN</name>
<dbReference type="RefSeq" id="WP_184396067.1">
    <property type="nucleotide sequence ID" value="NZ_BAAAJD010000028.1"/>
</dbReference>
<proteinExistence type="predicted"/>
<dbReference type="PANTHER" id="PTHR10720">
    <property type="entry name" value="HEME OXYGENASE"/>
    <property type="match status" value="1"/>
</dbReference>
<evidence type="ECO:0000313" key="6">
    <source>
        <dbReference type="EMBL" id="MBB5434923.1"/>
    </source>
</evidence>
<feature type="binding site" evidence="4">
    <location>
        <position position="16"/>
    </location>
    <ligand>
        <name>heme b</name>
        <dbReference type="ChEBI" id="CHEBI:60344"/>
    </ligand>
</feature>
<gene>
    <name evidence="6" type="ORF">HDA36_005007</name>
</gene>
<dbReference type="SUPFAM" id="SSF48613">
    <property type="entry name" value="Heme oxygenase-like"/>
    <property type="match status" value="1"/>
</dbReference>
<dbReference type="EMBL" id="JACHDB010000001">
    <property type="protein sequence ID" value="MBB5434923.1"/>
    <property type="molecule type" value="Genomic_DNA"/>
</dbReference>
<keyword evidence="1 4" id="KW-0349">Heme</keyword>
<dbReference type="InterPro" id="IPR016084">
    <property type="entry name" value="Haem_Oase-like_multi-hlx"/>
</dbReference>
<organism evidence="6 7">
    <name type="scientific">Nocardiopsis composta</name>
    <dbReference type="NCBI Taxonomy" id="157465"/>
    <lineage>
        <taxon>Bacteria</taxon>
        <taxon>Bacillati</taxon>
        <taxon>Actinomycetota</taxon>
        <taxon>Actinomycetes</taxon>
        <taxon>Streptosporangiales</taxon>
        <taxon>Nocardiopsidaceae</taxon>
        <taxon>Nocardiopsis</taxon>
    </lineage>
</organism>
<evidence type="ECO:0000256" key="2">
    <source>
        <dbReference type="ARBA" id="ARBA00022723"/>
    </source>
</evidence>
<dbReference type="GO" id="GO:0042167">
    <property type="term" value="P:heme catabolic process"/>
    <property type="evidence" value="ECO:0007669"/>
    <property type="project" value="TreeGrafter"/>
</dbReference>
<reference evidence="6 7" key="1">
    <citation type="submission" date="2020-08" db="EMBL/GenBank/DDBJ databases">
        <title>Sequencing the genomes of 1000 actinobacteria strains.</title>
        <authorList>
            <person name="Klenk H.-P."/>
        </authorList>
    </citation>
    <scope>NUCLEOTIDE SEQUENCE [LARGE SCALE GENOMIC DNA]</scope>
    <source>
        <strain evidence="6 7">DSM 44551</strain>
    </source>
</reference>
<feature type="binding site" description="axial binding residue" evidence="5">
    <location>
        <position position="23"/>
    </location>
    <ligand>
        <name>heme b</name>
        <dbReference type="ChEBI" id="CHEBI:60344"/>
    </ligand>
    <ligandPart>
        <name>Fe</name>
        <dbReference type="ChEBI" id="CHEBI:18248"/>
    </ligandPart>
</feature>
<dbReference type="PIRSF" id="PIRSF000343">
    <property type="entry name" value="Haem_Oase"/>
    <property type="match status" value="1"/>
</dbReference>
<keyword evidence="6" id="KW-0560">Oxidoreductase</keyword>
<dbReference type="CDD" id="cd19165">
    <property type="entry name" value="HemeO"/>
    <property type="match status" value="1"/>
</dbReference>
<dbReference type="Gene3D" id="1.20.910.10">
    <property type="entry name" value="Heme oxygenase-like"/>
    <property type="match status" value="1"/>
</dbReference>
<feature type="binding site" evidence="4">
    <location>
        <position position="178"/>
    </location>
    <ligand>
        <name>heme b</name>
        <dbReference type="ChEBI" id="CHEBI:60344"/>
    </ligand>
</feature>
<keyword evidence="7" id="KW-1185">Reference proteome</keyword>
<evidence type="ECO:0000313" key="7">
    <source>
        <dbReference type="Proteomes" id="UP000572635"/>
    </source>
</evidence>
<evidence type="ECO:0000256" key="1">
    <source>
        <dbReference type="ARBA" id="ARBA00022617"/>
    </source>
</evidence>
<dbReference type="Proteomes" id="UP000572635">
    <property type="component" value="Unassembled WGS sequence"/>
</dbReference>
<feature type="binding site" evidence="4">
    <location>
        <position position="130"/>
    </location>
    <ligand>
        <name>heme b</name>
        <dbReference type="ChEBI" id="CHEBI:60344"/>
    </ligand>
</feature>
<dbReference type="GO" id="GO:0004392">
    <property type="term" value="F:heme oxygenase (decyclizing) activity"/>
    <property type="evidence" value="ECO:0007669"/>
    <property type="project" value="UniProtKB-EC"/>
</dbReference>
<accession>A0A7W8QQW5</accession>
<dbReference type="GO" id="GO:0006788">
    <property type="term" value="P:heme oxidation"/>
    <property type="evidence" value="ECO:0007669"/>
    <property type="project" value="InterPro"/>
</dbReference>
<dbReference type="PANTHER" id="PTHR10720:SF0">
    <property type="entry name" value="HEME OXYGENASE"/>
    <property type="match status" value="1"/>
</dbReference>
<evidence type="ECO:0000256" key="3">
    <source>
        <dbReference type="ARBA" id="ARBA00023004"/>
    </source>
</evidence>
<comment type="caution">
    <text evidence="6">The sequence shown here is derived from an EMBL/GenBank/DDBJ whole genome shotgun (WGS) entry which is preliminary data.</text>
</comment>
<dbReference type="GO" id="GO:0046872">
    <property type="term" value="F:metal ion binding"/>
    <property type="evidence" value="ECO:0007669"/>
    <property type="project" value="UniProtKB-KW"/>
</dbReference>
<dbReference type="InterPro" id="IPR016053">
    <property type="entry name" value="Haem_Oase-like"/>
</dbReference>
<dbReference type="AlphaFoldDB" id="A0A7W8QQW5"/>
<dbReference type="GO" id="GO:0006979">
    <property type="term" value="P:response to oxidative stress"/>
    <property type="evidence" value="ECO:0007669"/>
    <property type="project" value="TreeGrafter"/>
</dbReference>
<dbReference type="EC" id="1.14.14.18" evidence="6"/>
<dbReference type="InterPro" id="IPR002051">
    <property type="entry name" value="Haem_Oase"/>
</dbReference>
<evidence type="ECO:0000256" key="5">
    <source>
        <dbReference type="PIRSR" id="PIRSR000343-2"/>
    </source>
</evidence>